<feature type="domain" description="C2H2-type" evidence="2">
    <location>
        <begin position="3"/>
        <end position="31"/>
    </location>
</feature>
<dbReference type="InterPro" id="IPR013087">
    <property type="entry name" value="Znf_C2H2_type"/>
</dbReference>
<dbReference type="Pfam" id="PF18759">
    <property type="entry name" value="Plavaka"/>
    <property type="match status" value="1"/>
</dbReference>
<keyword evidence="1" id="KW-0862">Zinc</keyword>
<sequence>MGYYCSLCARTWLTHRGFQDHLRQNHRNQKPPPPDLTFRFHNKLNALPCDEDGNFLADNTPPPPRSIRQPTDWSPFENRPAFEYAEYAFEKIHTSVSDLNTQLNLWAAYNLAKGHDDTMFSSHHDVLTTIDEIPLGDLPWSSFNVRYTGPADGRSPSWKHQVYTVHTRNTFAVQQSILQNEDFVQTFDYVPYEAYTESGDRQWCNLLSGHWAWKQSDEIAKDPATHGAMFCPIVLGADKTTVSTATGHSEFHPVYMSNGNLHNTARRGHRDAVIPIAFLAIPKSTRDAENTDEFRTFKKQLYHASLTHILEPLRLAMSIPHVMKCPDRHFRRVIFEIGPFIANYPEQVVLTGIVNRWCPKCFASSKGLHACGQARFRAFTNTLIEFEDDDTLWDAFGIDPDILPFTSNFPRADIHELISPDILHQVIKGTFKDHLVLWVETFIKKTNPPRVAVRILADIDRRIAAVPSFPGLRRFPEGRRFTQWTGNDSKALMKVYLPAITGHVPDAVVQCVASFMDFCYLVRRPSHTTSDFARMQHTLDRFWQLRQVFEEYGIRPNGFCLPRQHSLLHYIPGIKLFGSPNGLCSSITESKHITAVKKPWRASSRHDSLKEILDMNVRDILMSIRVARGLAPPTVDVPLEVAYEGYHGLLNGEDEATGDDGPRSDVITRLATTHAYVATLTELADNLDCPALVDLCRRFLYDQIYSRYDPELDSEYADIDDCPLVDNCARVFTSALSVFYAPNSWREKFHRRDTVLIQINQDLPGFEGMFVGRICTFLEITSDDLKYPCALIQWFDQEDTRDSVTGMWVVEPELDDDGLPLYGIVSLDTITIIVMNV</sequence>
<evidence type="ECO:0000313" key="4">
    <source>
        <dbReference type="Proteomes" id="UP001212997"/>
    </source>
</evidence>
<evidence type="ECO:0000313" key="3">
    <source>
        <dbReference type="EMBL" id="KAJ3473741.1"/>
    </source>
</evidence>
<dbReference type="Proteomes" id="UP001212997">
    <property type="component" value="Unassembled WGS sequence"/>
</dbReference>
<keyword evidence="1" id="KW-0479">Metal-binding</keyword>
<comment type="caution">
    <text evidence="3">The sequence shown here is derived from an EMBL/GenBank/DDBJ whole genome shotgun (WGS) entry which is preliminary data.</text>
</comment>
<dbReference type="AlphaFoldDB" id="A0AAD5Y9H7"/>
<dbReference type="InterPro" id="IPR041078">
    <property type="entry name" value="Plavaka"/>
</dbReference>
<gene>
    <name evidence="3" type="ORF">NLI96_g12846</name>
</gene>
<reference evidence="3" key="1">
    <citation type="submission" date="2022-07" db="EMBL/GenBank/DDBJ databases">
        <title>Genome Sequence of Physisporinus lineatus.</title>
        <authorList>
            <person name="Buettner E."/>
        </authorList>
    </citation>
    <scope>NUCLEOTIDE SEQUENCE</scope>
    <source>
        <strain evidence="3">VT162</strain>
    </source>
</reference>
<proteinExistence type="predicted"/>
<evidence type="ECO:0000259" key="2">
    <source>
        <dbReference type="PROSITE" id="PS50157"/>
    </source>
</evidence>
<evidence type="ECO:0000256" key="1">
    <source>
        <dbReference type="PROSITE-ProRule" id="PRU00042"/>
    </source>
</evidence>
<name>A0AAD5Y9H7_9APHY</name>
<dbReference type="GO" id="GO:0008270">
    <property type="term" value="F:zinc ion binding"/>
    <property type="evidence" value="ECO:0007669"/>
    <property type="project" value="UniProtKB-KW"/>
</dbReference>
<dbReference type="PROSITE" id="PS50157">
    <property type="entry name" value="ZINC_FINGER_C2H2_2"/>
    <property type="match status" value="1"/>
</dbReference>
<keyword evidence="4" id="KW-1185">Reference proteome</keyword>
<protein>
    <recommendedName>
        <fullName evidence="2">C2H2-type domain-containing protein</fullName>
    </recommendedName>
</protein>
<dbReference type="PROSITE" id="PS00028">
    <property type="entry name" value="ZINC_FINGER_C2H2_1"/>
    <property type="match status" value="1"/>
</dbReference>
<keyword evidence="1" id="KW-0863">Zinc-finger</keyword>
<organism evidence="3 4">
    <name type="scientific">Meripilus lineatus</name>
    <dbReference type="NCBI Taxonomy" id="2056292"/>
    <lineage>
        <taxon>Eukaryota</taxon>
        <taxon>Fungi</taxon>
        <taxon>Dikarya</taxon>
        <taxon>Basidiomycota</taxon>
        <taxon>Agaricomycotina</taxon>
        <taxon>Agaricomycetes</taxon>
        <taxon>Polyporales</taxon>
        <taxon>Meripilaceae</taxon>
        <taxon>Meripilus</taxon>
    </lineage>
</organism>
<dbReference type="EMBL" id="JANAWD010001272">
    <property type="protein sequence ID" value="KAJ3473741.1"/>
    <property type="molecule type" value="Genomic_DNA"/>
</dbReference>
<accession>A0AAD5Y9H7</accession>